<name>A0ABQ5TCZ9_9CAUL</name>
<keyword evidence="1" id="KW-1133">Transmembrane helix</keyword>
<evidence type="ECO:0000313" key="3">
    <source>
        <dbReference type="Proteomes" id="UP001143509"/>
    </source>
</evidence>
<feature type="transmembrane region" description="Helical" evidence="1">
    <location>
        <begin position="44"/>
        <end position="62"/>
    </location>
</feature>
<dbReference type="Proteomes" id="UP001143509">
    <property type="component" value="Unassembled WGS sequence"/>
</dbReference>
<evidence type="ECO:0000256" key="1">
    <source>
        <dbReference type="SAM" id="Phobius"/>
    </source>
</evidence>
<keyword evidence="1" id="KW-0812">Transmembrane</keyword>
<keyword evidence="1" id="KW-0472">Membrane</keyword>
<reference evidence="2" key="1">
    <citation type="journal article" date="2014" name="Int. J. Syst. Evol. Microbiol.">
        <title>Complete genome of a new Firmicutes species belonging to the dominant human colonic microbiota ('Ruminococcus bicirculans') reveals two chromosomes and a selective capacity to utilize plant glucans.</title>
        <authorList>
            <consortium name="NISC Comparative Sequencing Program"/>
            <person name="Wegmann U."/>
            <person name="Louis P."/>
            <person name="Goesmann A."/>
            <person name="Henrissat B."/>
            <person name="Duncan S.H."/>
            <person name="Flint H.J."/>
        </authorList>
    </citation>
    <scope>NUCLEOTIDE SEQUENCE</scope>
    <source>
        <strain evidence="2">VKM B-1499</strain>
    </source>
</reference>
<organism evidence="2 3">
    <name type="scientific">Brevundimonas intermedia</name>
    <dbReference type="NCBI Taxonomy" id="74315"/>
    <lineage>
        <taxon>Bacteria</taxon>
        <taxon>Pseudomonadati</taxon>
        <taxon>Pseudomonadota</taxon>
        <taxon>Alphaproteobacteria</taxon>
        <taxon>Caulobacterales</taxon>
        <taxon>Caulobacteraceae</taxon>
        <taxon>Brevundimonas</taxon>
    </lineage>
</organism>
<reference evidence="2" key="2">
    <citation type="submission" date="2023-01" db="EMBL/GenBank/DDBJ databases">
        <authorList>
            <person name="Sun Q."/>
            <person name="Evtushenko L."/>
        </authorList>
    </citation>
    <scope>NUCLEOTIDE SEQUENCE</scope>
    <source>
        <strain evidence="2">VKM B-1499</strain>
    </source>
</reference>
<dbReference type="EMBL" id="BSFD01000011">
    <property type="protein sequence ID" value="GLK50176.1"/>
    <property type="molecule type" value="Genomic_DNA"/>
</dbReference>
<sequence length="100" mass="10882">MIPHIDRQRQHSDKRARRRIVRQFPIQLITTAGSVEESAKANSALAPLFPLMIVLMLTVIMVQTRSFKRPSAPVTAGDPAVAKTGVVAHGAHGSLKGTFQ</sequence>
<gene>
    <name evidence="2" type="ORF">GCM10017620_31500</name>
</gene>
<evidence type="ECO:0000313" key="2">
    <source>
        <dbReference type="EMBL" id="GLK50176.1"/>
    </source>
</evidence>
<accession>A0ABQ5TCZ9</accession>
<keyword evidence="3" id="KW-1185">Reference proteome</keyword>
<proteinExistence type="predicted"/>
<comment type="caution">
    <text evidence="2">The sequence shown here is derived from an EMBL/GenBank/DDBJ whole genome shotgun (WGS) entry which is preliminary data.</text>
</comment>
<protein>
    <submittedName>
        <fullName evidence="2">Uncharacterized protein</fullName>
    </submittedName>
</protein>